<reference evidence="2 3" key="1">
    <citation type="submission" date="2010-02" db="EMBL/GenBank/DDBJ databases">
        <authorList>
            <person name="Weinstock G."/>
            <person name="Sodergren E."/>
            <person name="Clifton S."/>
            <person name="Fulton L."/>
            <person name="Fulton B."/>
            <person name="Courtney L."/>
            <person name="Fronick C."/>
            <person name="Harrison M."/>
            <person name="Strong C."/>
            <person name="Farmer C."/>
            <person name="Delahaunty K."/>
            <person name="Markovic C."/>
            <person name="Hall O."/>
            <person name="Minx P."/>
            <person name="Tomlinson C."/>
            <person name="Mitreva M."/>
            <person name="Nelson J."/>
            <person name="Hou S."/>
            <person name="Wollam A."/>
            <person name="Pepin K.H."/>
            <person name="Johnson M."/>
            <person name="Bhonagiri V."/>
            <person name="Zhang X."/>
            <person name="Suruliraj S."/>
            <person name="Warren W."/>
            <person name="Chinwalla A."/>
            <person name="Mardis E.R."/>
            <person name="Wilson R.K."/>
        </authorList>
    </citation>
    <scope>NUCLEOTIDE SEQUENCE [LARGE SCALE GENOMIC DNA]</scope>
    <source>
        <strain evidence="2 3">DSM 2876</strain>
    </source>
</reference>
<feature type="chain" id="PRO_5003062963" evidence="1">
    <location>
        <begin position="27"/>
        <end position="67"/>
    </location>
</feature>
<accession>D4S365</accession>
<gene>
    <name evidence="2" type="ORF">BUTYVIB_02551</name>
</gene>
<evidence type="ECO:0000313" key="3">
    <source>
        <dbReference type="Proteomes" id="UP000006238"/>
    </source>
</evidence>
<keyword evidence="3" id="KW-1185">Reference proteome</keyword>
<keyword evidence="1" id="KW-0732">Signal</keyword>
<name>D4S365_9FIRM</name>
<dbReference type="STRING" id="45851.BHV86_03890"/>
<dbReference type="Proteomes" id="UP000006238">
    <property type="component" value="Unassembled WGS sequence"/>
</dbReference>
<comment type="caution">
    <text evidence="2">The sequence shown here is derived from an EMBL/GenBank/DDBJ whole genome shotgun (WGS) entry which is preliminary data.</text>
</comment>
<evidence type="ECO:0000313" key="2">
    <source>
        <dbReference type="EMBL" id="EFF67346.1"/>
    </source>
</evidence>
<dbReference type="EMBL" id="ABWN01000043">
    <property type="protein sequence ID" value="EFF67346.1"/>
    <property type="molecule type" value="Genomic_DNA"/>
</dbReference>
<feature type="signal peptide" evidence="1">
    <location>
        <begin position="1"/>
        <end position="26"/>
    </location>
</feature>
<protein>
    <submittedName>
        <fullName evidence="2">Uncharacterized protein</fullName>
    </submittedName>
</protein>
<dbReference type="AlphaFoldDB" id="D4S365"/>
<evidence type="ECO:0000256" key="1">
    <source>
        <dbReference type="SAM" id="SignalP"/>
    </source>
</evidence>
<sequence length="67" mass="7205">MKRIRFISTILALSIAIVPFTLGASAQALPISNADTISSRLMSVMEQKSSDSSAKIPVQIQLKDTVD</sequence>
<dbReference type="HOGENOM" id="CLU_2804298_0_0_9"/>
<organism evidence="2 3">
    <name type="scientific">Eshraghiella crossota DSM 2876</name>
    <dbReference type="NCBI Taxonomy" id="511680"/>
    <lineage>
        <taxon>Bacteria</taxon>
        <taxon>Bacillati</taxon>
        <taxon>Bacillota</taxon>
        <taxon>Clostridia</taxon>
        <taxon>Lachnospirales</taxon>
        <taxon>Lachnospiraceae</taxon>
        <taxon>Eshraghiella</taxon>
    </lineage>
</organism>
<proteinExistence type="predicted"/>